<proteinExistence type="predicted"/>
<reference evidence="3 4" key="1">
    <citation type="journal article" date="2014" name="Int. J. Syst. Evol. Microbiol.">
        <title>Streptomyces hoynatensis sp. nov., isolated from deep marine sediment.</title>
        <authorList>
            <person name="Veyisoglu A."/>
            <person name="Sahin N."/>
        </authorList>
    </citation>
    <scope>NUCLEOTIDE SEQUENCE [LARGE SCALE GENOMIC DNA]</scope>
    <source>
        <strain evidence="3 4">KCTC 29097</strain>
    </source>
</reference>
<organism evidence="3 4">
    <name type="scientific">Streptomyces hoynatensis</name>
    <dbReference type="NCBI Taxonomy" id="1141874"/>
    <lineage>
        <taxon>Bacteria</taxon>
        <taxon>Bacillati</taxon>
        <taxon>Actinomycetota</taxon>
        <taxon>Actinomycetes</taxon>
        <taxon>Kitasatosporales</taxon>
        <taxon>Streptomycetaceae</taxon>
        <taxon>Streptomyces</taxon>
    </lineage>
</organism>
<feature type="compositionally biased region" description="Polar residues" evidence="1">
    <location>
        <begin position="37"/>
        <end position="52"/>
    </location>
</feature>
<evidence type="ECO:0000313" key="4">
    <source>
        <dbReference type="Proteomes" id="UP000272474"/>
    </source>
</evidence>
<dbReference type="EMBL" id="RBAL01000007">
    <property type="protein sequence ID" value="RKN41681.1"/>
    <property type="molecule type" value="Genomic_DNA"/>
</dbReference>
<gene>
    <name evidence="3" type="ORF">D7294_14455</name>
</gene>
<name>A0A3A9Z002_9ACTN</name>
<evidence type="ECO:0000313" key="3">
    <source>
        <dbReference type="EMBL" id="RKN41681.1"/>
    </source>
</evidence>
<dbReference type="Gene3D" id="1.20.120.450">
    <property type="entry name" value="dinb family like domain"/>
    <property type="match status" value="1"/>
</dbReference>
<protein>
    <recommendedName>
        <fullName evidence="2">DinB-like domain-containing protein</fullName>
    </recommendedName>
</protein>
<feature type="domain" description="DinB-like" evidence="2">
    <location>
        <begin position="103"/>
        <end position="231"/>
    </location>
</feature>
<dbReference type="SUPFAM" id="SSF109854">
    <property type="entry name" value="DinB/YfiT-like putative metalloenzymes"/>
    <property type="match status" value="1"/>
</dbReference>
<keyword evidence="4" id="KW-1185">Reference proteome</keyword>
<dbReference type="AlphaFoldDB" id="A0A3A9Z002"/>
<dbReference type="Pfam" id="PF12867">
    <property type="entry name" value="DinB_2"/>
    <property type="match status" value="1"/>
</dbReference>
<sequence>MSMENLRRKRRRSNGETAERRRPSGASARREAPALRRTSSGASPRSGAQSTSPPGRGGPAGAGAAEDPGGAGRRAARLPRAPGGGVRQGGPMSTLTEDLTDLFDHVWGRFRARMAGLGDAEWDWRPTRDAHLGLRRRIAHLTGTLREDRNPVWLGLPPVSPPAEPEPEPESARAALAAAELAYARWRGWLAEVPQEALAEPIGAVAGPYGEATRLSFVLHLADELVHHTAEAALLRDLYAGTH</sequence>
<evidence type="ECO:0000256" key="1">
    <source>
        <dbReference type="SAM" id="MobiDB-lite"/>
    </source>
</evidence>
<evidence type="ECO:0000259" key="2">
    <source>
        <dbReference type="Pfam" id="PF12867"/>
    </source>
</evidence>
<accession>A0A3A9Z002</accession>
<dbReference type="InterPro" id="IPR024775">
    <property type="entry name" value="DinB-like"/>
</dbReference>
<feature type="region of interest" description="Disordered" evidence="1">
    <location>
        <begin position="1"/>
        <end position="94"/>
    </location>
</feature>
<feature type="compositionally biased region" description="Basic and acidic residues" evidence="1">
    <location>
        <begin position="13"/>
        <end position="34"/>
    </location>
</feature>
<comment type="caution">
    <text evidence="3">The sequence shown here is derived from an EMBL/GenBank/DDBJ whole genome shotgun (WGS) entry which is preliminary data.</text>
</comment>
<dbReference type="InterPro" id="IPR034660">
    <property type="entry name" value="DinB/YfiT-like"/>
</dbReference>
<dbReference type="Proteomes" id="UP000272474">
    <property type="component" value="Unassembled WGS sequence"/>
</dbReference>